<accession>A0A9Q3C4G1</accession>
<gene>
    <name evidence="2" type="ORF">O181_016083</name>
</gene>
<dbReference type="InterPro" id="IPR043502">
    <property type="entry name" value="DNA/RNA_pol_sf"/>
</dbReference>
<sequence length="254" mass="29411">MLYKYKIAFQTEKKILGAIIGHEADIILNLDKPYPPLLRRPAYPASPRAREALEINIKNLIYSSFLKKVVHYAQVESTAPVIIIQHNGKSRMVRYFRTPNTYTIPDIYPIPRIHETLTQLSQAKLFTATNALKGFNQDFSTDNSRKRLSIMANVEYIYLLKNAIRYRNSPSHYQRIMKTILPEELSEGWLIIYIDDIIIFSETGENNLTRLERVLKKIVQVNMKISLKKGHFAYSELKELGHVVSELSLDIDKS</sequence>
<dbReference type="InterPro" id="IPR000477">
    <property type="entry name" value="RT_dom"/>
</dbReference>
<proteinExistence type="predicted"/>
<name>A0A9Q3C4G1_9BASI</name>
<dbReference type="PANTHER" id="PTHR33064">
    <property type="entry name" value="POL PROTEIN"/>
    <property type="match status" value="1"/>
</dbReference>
<dbReference type="InterPro" id="IPR051320">
    <property type="entry name" value="Viral_Replic_Matur_Polypro"/>
</dbReference>
<reference evidence="2" key="1">
    <citation type="submission" date="2021-03" db="EMBL/GenBank/DDBJ databases">
        <title>Draft genome sequence of rust myrtle Austropuccinia psidii MF-1, a brazilian biotype.</title>
        <authorList>
            <person name="Quecine M.C."/>
            <person name="Pachon D.M.R."/>
            <person name="Bonatelli M.L."/>
            <person name="Correr F.H."/>
            <person name="Franceschini L.M."/>
            <person name="Leite T.F."/>
            <person name="Margarido G.R.A."/>
            <person name="Almeida C.A."/>
            <person name="Ferrarezi J.A."/>
            <person name="Labate C.A."/>
        </authorList>
    </citation>
    <scope>NUCLEOTIDE SEQUENCE</scope>
    <source>
        <strain evidence="2">MF-1</strain>
    </source>
</reference>
<dbReference type="OrthoDB" id="2743851at2759"/>
<keyword evidence="3" id="KW-1185">Reference proteome</keyword>
<dbReference type="AlphaFoldDB" id="A0A9Q3C4G1"/>
<evidence type="ECO:0000313" key="2">
    <source>
        <dbReference type="EMBL" id="MBW0476368.1"/>
    </source>
</evidence>
<feature type="domain" description="Reverse transcriptase" evidence="1">
    <location>
        <begin position="167"/>
        <end position="243"/>
    </location>
</feature>
<dbReference type="Pfam" id="PF00078">
    <property type="entry name" value="RVT_1"/>
    <property type="match status" value="1"/>
</dbReference>
<dbReference type="PANTHER" id="PTHR33064:SF37">
    <property type="entry name" value="RIBONUCLEASE H"/>
    <property type="match status" value="1"/>
</dbReference>
<evidence type="ECO:0000313" key="3">
    <source>
        <dbReference type="Proteomes" id="UP000765509"/>
    </source>
</evidence>
<dbReference type="Proteomes" id="UP000765509">
    <property type="component" value="Unassembled WGS sequence"/>
</dbReference>
<organism evidence="2 3">
    <name type="scientific">Austropuccinia psidii MF-1</name>
    <dbReference type="NCBI Taxonomy" id="1389203"/>
    <lineage>
        <taxon>Eukaryota</taxon>
        <taxon>Fungi</taxon>
        <taxon>Dikarya</taxon>
        <taxon>Basidiomycota</taxon>
        <taxon>Pucciniomycotina</taxon>
        <taxon>Pucciniomycetes</taxon>
        <taxon>Pucciniales</taxon>
        <taxon>Sphaerophragmiaceae</taxon>
        <taxon>Austropuccinia</taxon>
    </lineage>
</organism>
<dbReference type="SUPFAM" id="SSF56672">
    <property type="entry name" value="DNA/RNA polymerases"/>
    <property type="match status" value="1"/>
</dbReference>
<protein>
    <recommendedName>
        <fullName evidence="1">Reverse transcriptase domain-containing protein</fullName>
    </recommendedName>
</protein>
<dbReference type="InterPro" id="IPR043128">
    <property type="entry name" value="Rev_trsase/Diguanyl_cyclase"/>
</dbReference>
<dbReference type="Gene3D" id="3.10.10.10">
    <property type="entry name" value="HIV Type 1 Reverse Transcriptase, subunit A, domain 1"/>
    <property type="match status" value="1"/>
</dbReference>
<dbReference type="Gene3D" id="3.30.70.270">
    <property type="match status" value="1"/>
</dbReference>
<comment type="caution">
    <text evidence="2">The sequence shown here is derived from an EMBL/GenBank/DDBJ whole genome shotgun (WGS) entry which is preliminary data.</text>
</comment>
<evidence type="ECO:0000259" key="1">
    <source>
        <dbReference type="Pfam" id="PF00078"/>
    </source>
</evidence>
<dbReference type="EMBL" id="AVOT02004445">
    <property type="protein sequence ID" value="MBW0476368.1"/>
    <property type="molecule type" value="Genomic_DNA"/>
</dbReference>